<comment type="caution">
    <text evidence="1">The sequence shown here is derived from an EMBL/GenBank/DDBJ whole genome shotgun (WGS) entry which is preliminary data.</text>
</comment>
<protein>
    <submittedName>
        <fullName evidence="1">Uncharacterized protein</fullName>
    </submittedName>
</protein>
<evidence type="ECO:0000313" key="2">
    <source>
        <dbReference type="Proteomes" id="UP000821865"/>
    </source>
</evidence>
<proteinExistence type="predicted"/>
<keyword evidence="2" id="KW-1185">Reference proteome</keyword>
<sequence length="150" mass="17306">MSSSKCAIFFFGAGFIAVPLQLEPSPQQGLHEGRHLLQRPVRRDATTFLTSKGMGKRPHKCIYCGKVFKWKSDLHKHLRIHTGERPFYCHLCPMKFTQKEGLVRHMRTHTGEKPFHCRFCPMACADDSNLRRHEATHTRRAPHDVYPSAP</sequence>
<dbReference type="Proteomes" id="UP000821865">
    <property type="component" value="Chromosome 10"/>
</dbReference>
<evidence type="ECO:0000313" key="1">
    <source>
        <dbReference type="EMBL" id="KAH7974825.1"/>
    </source>
</evidence>
<reference evidence="1" key="1">
    <citation type="submission" date="2020-05" db="EMBL/GenBank/DDBJ databases">
        <title>Large-scale comparative analyses of tick genomes elucidate their genetic diversity and vector capacities.</title>
        <authorList>
            <person name="Jia N."/>
            <person name="Wang J."/>
            <person name="Shi W."/>
            <person name="Du L."/>
            <person name="Sun Y."/>
            <person name="Zhan W."/>
            <person name="Jiang J."/>
            <person name="Wang Q."/>
            <person name="Zhang B."/>
            <person name="Ji P."/>
            <person name="Sakyi L.B."/>
            <person name="Cui X."/>
            <person name="Yuan T."/>
            <person name="Jiang B."/>
            <person name="Yang W."/>
            <person name="Lam T.T.-Y."/>
            <person name="Chang Q."/>
            <person name="Ding S."/>
            <person name="Wang X."/>
            <person name="Zhu J."/>
            <person name="Ruan X."/>
            <person name="Zhao L."/>
            <person name="Wei J."/>
            <person name="Que T."/>
            <person name="Du C."/>
            <person name="Cheng J."/>
            <person name="Dai P."/>
            <person name="Han X."/>
            <person name="Huang E."/>
            <person name="Gao Y."/>
            <person name="Liu J."/>
            <person name="Shao H."/>
            <person name="Ye R."/>
            <person name="Li L."/>
            <person name="Wei W."/>
            <person name="Wang X."/>
            <person name="Wang C."/>
            <person name="Yang T."/>
            <person name="Huo Q."/>
            <person name="Li W."/>
            <person name="Guo W."/>
            <person name="Chen H."/>
            <person name="Zhou L."/>
            <person name="Ni X."/>
            <person name="Tian J."/>
            <person name="Zhou Y."/>
            <person name="Sheng Y."/>
            <person name="Liu T."/>
            <person name="Pan Y."/>
            <person name="Xia L."/>
            <person name="Li J."/>
            <person name="Zhao F."/>
            <person name="Cao W."/>
        </authorList>
    </citation>
    <scope>NUCLEOTIDE SEQUENCE</scope>
    <source>
        <strain evidence="1">Dsil-2018</strain>
    </source>
</reference>
<organism evidence="1 2">
    <name type="scientific">Dermacentor silvarum</name>
    <name type="common">Tick</name>
    <dbReference type="NCBI Taxonomy" id="543639"/>
    <lineage>
        <taxon>Eukaryota</taxon>
        <taxon>Metazoa</taxon>
        <taxon>Ecdysozoa</taxon>
        <taxon>Arthropoda</taxon>
        <taxon>Chelicerata</taxon>
        <taxon>Arachnida</taxon>
        <taxon>Acari</taxon>
        <taxon>Parasitiformes</taxon>
        <taxon>Ixodida</taxon>
        <taxon>Ixodoidea</taxon>
        <taxon>Ixodidae</taxon>
        <taxon>Rhipicephalinae</taxon>
        <taxon>Dermacentor</taxon>
    </lineage>
</organism>
<accession>A0ACB8DQU4</accession>
<dbReference type="EMBL" id="CM023479">
    <property type="protein sequence ID" value="KAH7974825.1"/>
    <property type="molecule type" value="Genomic_DNA"/>
</dbReference>
<name>A0ACB8DQU4_DERSI</name>
<gene>
    <name evidence="1" type="ORF">HPB49_020187</name>
</gene>